<keyword evidence="3" id="KW-1185">Reference proteome</keyword>
<feature type="compositionally biased region" description="Acidic residues" evidence="1">
    <location>
        <begin position="65"/>
        <end position="84"/>
    </location>
</feature>
<proteinExistence type="predicted"/>
<evidence type="ECO:0000256" key="1">
    <source>
        <dbReference type="SAM" id="MobiDB-lite"/>
    </source>
</evidence>
<organism evidence="2 3">
    <name type="scientific">Vibrio coralliilyticus</name>
    <dbReference type="NCBI Taxonomy" id="190893"/>
    <lineage>
        <taxon>Bacteria</taxon>
        <taxon>Pseudomonadati</taxon>
        <taxon>Pseudomonadota</taxon>
        <taxon>Gammaproteobacteria</taxon>
        <taxon>Vibrionales</taxon>
        <taxon>Vibrionaceae</taxon>
        <taxon>Vibrio</taxon>
    </lineage>
</organism>
<gene>
    <name evidence="2" type="ORF">IX92_20270</name>
</gene>
<dbReference type="RefSeq" id="WP_043010306.1">
    <property type="nucleotide sequence ID" value="NZ_CP009618.1"/>
</dbReference>
<dbReference type="KEGG" id="vcy:IX92_20270"/>
<sequence>MANKKVRITAGVMIQGNSVFPGTDNEPTIVEVDSKDAKIILSNKQGVLVDLSTKPTFELKKPESESDDLDAIFGPEDEEEEEDE</sequence>
<evidence type="ECO:0000313" key="2">
    <source>
        <dbReference type="EMBL" id="AIW21348.1"/>
    </source>
</evidence>
<dbReference type="EMBL" id="CP009618">
    <property type="protein sequence ID" value="AIW21348.1"/>
    <property type="molecule type" value="Genomic_DNA"/>
</dbReference>
<name>A0AAN0VYZ5_9VIBR</name>
<reference evidence="2 3" key="1">
    <citation type="submission" date="2014-10" db="EMBL/GenBank/DDBJ databases">
        <title>The Complete Genome Sequence for the Shellfish Pathogen Vibrio coralliilyticus RE98 Isolated from a Shellfish Hatchery.</title>
        <authorList>
            <person name="Richards G.P."/>
            <person name="Bono J.L."/>
            <person name="Watson M.A."/>
            <person name="Needleman D.S."/>
        </authorList>
    </citation>
    <scope>NUCLEOTIDE SEQUENCE [LARGE SCALE GENOMIC DNA]</scope>
    <source>
        <strain evidence="2 3">RE98</strain>
    </source>
</reference>
<dbReference type="AlphaFoldDB" id="A0AAN0VYZ5"/>
<accession>A0AAN0VYZ5</accession>
<evidence type="ECO:0000313" key="3">
    <source>
        <dbReference type="Proteomes" id="UP000030081"/>
    </source>
</evidence>
<feature type="region of interest" description="Disordered" evidence="1">
    <location>
        <begin position="59"/>
        <end position="84"/>
    </location>
</feature>
<protein>
    <submittedName>
        <fullName evidence="2">Uncharacterized protein</fullName>
    </submittedName>
</protein>
<dbReference type="Proteomes" id="UP000030081">
    <property type="component" value="Chromosome 2"/>
</dbReference>